<protein>
    <submittedName>
        <fullName evidence="1">Uncharacterized protein</fullName>
    </submittedName>
</protein>
<proteinExistence type="predicted"/>
<sequence>MAPFGAIFMQQALLLDADYRGFTHGHATGQFDQLFDLVHVGDNHRRQSRLGFLFQQRQIKFDNRSPTSRADLFSDTLEAFAFQFNGINTEVNEQLDAAIKIQ</sequence>
<organism evidence="1 2">
    <name type="scientific">Klebsiella pneumoniae</name>
    <dbReference type="NCBI Taxonomy" id="573"/>
    <lineage>
        <taxon>Bacteria</taxon>
        <taxon>Pseudomonadati</taxon>
        <taxon>Pseudomonadota</taxon>
        <taxon>Gammaproteobacteria</taxon>
        <taxon>Enterobacterales</taxon>
        <taxon>Enterobacteriaceae</taxon>
        <taxon>Klebsiella/Raoultella group</taxon>
        <taxon>Klebsiella</taxon>
        <taxon>Klebsiella pneumoniae complex</taxon>
    </lineage>
</organism>
<gene>
    <name evidence="1" type="ORF">NCTC9140_06030</name>
</gene>
<name>A0A377U270_KLEPN</name>
<dbReference type="AlphaFoldDB" id="A0A377U270"/>
<evidence type="ECO:0000313" key="1">
    <source>
        <dbReference type="EMBL" id="STS84237.1"/>
    </source>
</evidence>
<evidence type="ECO:0000313" key="2">
    <source>
        <dbReference type="Proteomes" id="UP000254938"/>
    </source>
</evidence>
<dbReference type="EMBL" id="UGKQ01000007">
    <property type="protein sequence ID" value="STS84237.1"/>
    <property type="molecule type" value="Genomic_DNA"/>
</dbReference>
<reference evidence="1 2" key="1">
    <citation type="submission" date="2018-06" db="EMBL/GenBank/DDBJ databases">
        <authorList>
            <consortium name="Pathogen Informatics"/>
            <person name="Doyle S."/>
        </authorList>
    </citation>
    <scope>NUCLEOTIDE SEQUENCE [LARGE SCALE GENOMIC DNA]</scope>
    <source>
        <strain evidence="1 2">NCTC9140</strain>
    </source>
</reference>
<dbReference type="Proteomes" id="UP000254938">
    <property type="component" value="Unassembled WGS sequence"/>
</dbReference>
<accession>A0A377U270</accession>